<accession>A0A5B0NH97</accession>
<sequence>MDLPEELTVTEPDILPDPLEAPIIVKMSDQEKILDVCEHLTRIKMTPKEFITGLLKKDHIEFNYRRRTWGTTYGSNSTIELASEIAKIFYKKGAALDRWANFIEAQAVLLCCREISTCSSSSFMSSRLVKHNYFGPAAKEARIHKLTTIERPFLFNIVHSVLSQSQETNGADDEDMDDRPDAPSGVDADLSLERNSKIDLDDGGAGTQSNDLQDSSSGNLEDVLAEYGGFLYSSGTNEVTLDARQKRNQHVSCL</sequence>
<proteinExistence type="predicted"/>
<keyword evidence="3" id="KW-1185">Reference proteome</keyword>
<reference evidence="2 3" key="1">
    <citation type="submission" date="2019-05" db="EMBL/GenBank/DDBJ databases">
        <title>Emergence of the Ug99 lineage of the wheat stem rust pathogen through somatic hybridization.</title>
        <authorList>
            <person name="Li F."/>
            <person name="Upadhyaya N.M."/>
            <person name="Sperschneider J."/>
            <person name="Matny O."/>
            <person name="Nguyen-Phuc H."/>
            <person name="Mago R."/>
            <person name="Raley C."/>
            <person name="Miller M.E."/>
            <person name="Silverstein K.A.T."/>
            <person name="Henningsen E."/>
            <person name="Hirsch C.D."/>
            <person name="Visser B."/>
            <person name="Pretorius Z.A."/>
            <person name="Steffenson B.J."/>
            <person name="Schwessinger B."/>
            <person name="Dodds P.N."/>
            <person name="Figueroa M."/>
        </authorList>
    </citation>
    <scope>NUCLEOTIDE SEQUENCE [LARGE SCALE GENOMIC DNA]</scope>
    <source>
        <strain evidence="2">21-0</strain>
    </source>
</reference>
<dbReference type="OrthoDB" id="10618127at2759"/>
<dbReference type="EMBL" id="VSWC01000105">
    <property type="protein sequence ID" value="KAA1087358.1"/>
    <property type="molecule type" value="Genomic_DNA"/>
</dbReference>
<evidence type="ECO:0000313" key="2">
    <source>
        <dbReference type="EMBL" id="KAA1087358.1"/>
    </source>
</evidence>
<dbReference type="AlphaFoldDB" id="A0A5B0NH97"/>
<comment type="caution">
    <text evidence="2">The sequence shown here is derived from an EMBL/GenBank/DDBJ whole genome shotgun (WGS) entry which is preliminary data.</text>
</comment>
<evidence type="ECO:0000313" key="3">
    <source>
        <dbReference type="Proteomes" id="UP000324748"/>
    </source>
</evidence>
<gene>
    <name evidence="2" type="ORF">PGT21_029762</name>
</gene>
<dbReference type="Proteomes" id="UP000324748">
    <property type="component" value="Unassembled WGS sequence"/>
</dbReference>
<feature type="compositionally biased region" description="Polar residues" evidence="1">
    <location>
        <begin position="207"/>
        <end position="217"/>
    </location>
</feature>
<name>A0A5B0NH97_PUCGR</name>
<evidence type="ECO:0000256" key="1">
    <source>
        <dbReference type="SAM" id="MobiDB-lite"/>
    </source>
</evidence>
<feature type="compositionally biased region" description="Basic and acidic residues" evidence="1">
    <location>
        <begin position="191"/>
        <end position="200"/>
    </location>
</feature>
<protein>
    <submittedName>
        <fullName evidence="2">Uncharacterized protein</fullName>
    </submittedName>
</protein>
<feature type="region of interest" description="Disordered" evidence="1">
    <location>
        <begin position="166"/>
        <end position="217"/>
    </location>
</feature>
<organism evidence="2 3">
    <name type="scientific">Puccinia graminis f. sp. tritici</name>
    <dbReference type="NCBI Taxonomy" id="56615"/>
    <lineage>
        <taxon>Eukaryota</taxon>
        <taxon>Fungi</taxon>
        <taxon>Dikarya</taxon>
        <taxon>Basidiomycota</taxon>
        <taxon>Pucciniomycotina</taxon>
        <taxon>Pucciniomycetes</taxon>
        <taxon>Pucciniales</taxon>
        <taxon>Pucciniaceae</taxon>
        <taxon>Puccinia</taxon>
    </lineage>
</organism>